<evidence type="ECO:0000313" key="2">
    <source>
        <dbReference type="EMBL" id="TRM70393.1"/>
    </source>
</evidence>
<feature type="region of interest" description="Disordered" evidence="1">
    <location>
        <begin position="75"/>
        <end position="94"/>
    </location>
</feature>
<keyword evidence="3" id="KW-1185">Reference proteome</keyword>
<evidence type="ECO:0000256" key="1">
    <source>
        <dbReference type="SAM" id="MobiDB-lite"/>
    </source>
</evidence>
<organism evidence="2 3">
    <name type="scientific">Schizophyllum amplum</name>
    <dbReference type="NCBI Taxonomy" id="97359"/>
    <lineage>
        <taxon>Eukaryota</taxon>
        <taxon>Fungi</taxon>
        <taxon>Dikarya</taxon>
        <taxon>Basidiomycota</taxon>
        <taxon>Agaricomycotina</taxon>
        <taxon>Agaricomycetes</taxon>
        <taxon>Agaricomycetidae</taxon>
        <taxon>Agaricales</taxon>
        <taxon>Schizophyllaceae</taxon>
        <taxon>Schizophyllum</taxon>
    </lineage>
</organism>
<evidence type="ECO:0000313" key="3">
    <source>
        <dbReference type="Proteomes" id="UP000320762"/>
    </source>
</evidence>
<feature type="compositionally biased region" description="Polar residues" evidence="1">
    <location>
        <begin position="135"/>
        <end position="144"/>
    </location>
</feature>
<proteinExistence type="predicted"/>
<dbReference type="Proteomes" id="UP000320762">
    <property type="component" value="Unassembled WGS sequence"/>
</dbReference>
<protein>
    <submittedName>
        <fullName evidence="2">Uncharacterized protein</fullName>
    </submittedName>
</protein>
<name>A0A550D027_9AGAR</name>
<comment type="caution">
    <text evidence="2">The sequence shown here is derived from an EMBL/GenBank/DDBJ whole genome shotgun (WGS) entry which is preliminary data.</text>
</comment>
<accession>A0A550D027</accession>
<sequence>MRFLVRPLACGLPPSNLAHVSSSSLSAEPRARSLHFATMSFHPAALSLSRIMSYTLTAVTNLKCSHCHVNGRQRTHAQTTMDKPGARALDHSEGPPIDVHSIVYCSTGLDTDCSPDGLDTDCGPDRLDNRDADGSYTTSPTILTNLAHHPDRPRPPS</sequence>
<feature type="compositionally biased region" description="Basic and acidic residues" evidence="1">
    <location>
        <begin position="84"/>
        <end position="93"/>
    </location>
</feature>
<reference evidence="2 3" key="1">
    <citation type="journal article" date="2019" name="New Phytol.">
        <title>Comparative genomics reveals unique wood-decay strategies and fruiting body development in the Schizophyllaceae.</title>
        <authorList>
            <person name="Almasi E."/>
            <person name="Sahu N."/>
            <person name="Krizsan K."/>
            <person name="Balint B."/>
            <person name="Kovacs G.M."/>
            <person name="Kiss B."/>
            <person name="Cseklye J."/>
            <person name="Drula E."/>
            <person name="Henrissat B."/>
            <person name="Nagy I."/>
            <person name="Chovatia M."/>
            <person name="Adam C."/>
            <person name="LaButti K."/>
            <person name="Lipzen A."/>
            <person name="Riley R."/>
            <person name="Grigoriev I.V."/>
            <person name="Nagy L.G."/>
        </authorList>
    </citation>
    <scope>NUCLEOTIDE SEQUENCE [LARGE SCALE GENOMIC DNA]</scope>
    <source>
        <strain evidence="2 3">NL-1724</strain>
    </source>
</reference>
<dbReference type="AlphaFoldDB" id="A0A550D027"/>
<feature type="compositionally biased region" description="Basic and acidic residues" evidence="1">
    <location>
        <begin position="124"/>
        <end position="133"/>
    </location>
</feature>
<feature type="compositionally biased region" description="Basic and acidic residues" evidence="1">
    <location>
        <begin position="148"/>
        <end position="157"/>
    </location>
</feature>
<gene>
    <name evidence="2" type="ORF">BD626DRAFT_477294</name>
</gene>
<feature type="region of interest" description="Disordered" evidence="1">
    <location>
        <begin position="124"/>
        <end position="157"/>
    </location>
</feature>
<dbReference type="EMBL" id="VDMD01000001">
    <property type="protein sequence ID" value="TRM70393.1"/>
    <property type="molecule type" value="Genomic_DNA"/>
</dbReference>